<evidence type="ECO:0000256" key="4">
    <source>
        <dbReference type="ARBA" id="ARBA00023239"/>
    </source>
</evidence>
<dbReference type="PANTHER" id="PTHR48078">
    <property type="entry name" value="THREONINE DEHYDRATASE, MITOCHONDRIAL-RELATED"/>
    <property type="match status" value="1"/>
</dbReference>
<dbReference type="InterPro" id="IPR002912">
    <property type="entry name" value="ACT_dom"/>
</dbReference>
<comment type="catalytic activity">
    <reaction evidence="5">
        <text>L-serine = pyruvate + NH4(+)</text>
        <dbReference type="Rhea" id="RHEA:19169"/>
        <dbReference type="ChEBI" id="CHEBI:15361"/>
        <dbReference type="ChEBI" id="CHEBI:28938"/>
        <dbReference type="ChEBI" id="CHEBI:33384"/>
        <dbReference type="EC" id="4.3.1.17"/>
    </reaction>
</comment>
<sequence length="403" mass="43507">MKHTDIRNAVRLIRDRIIRTPLIFSPTLSRLFGAEIFLKLENLQKTGSFKVRGATYKLMKHRKAIGPLGVVAASAGNHAQGVALAARNAGVPATIVMPEWASISKQEATRSYGGDVILHGRSVGESLERAKDLAKTDRMFIHPFDDADIVTGQGTIGLEILSEMPDTDMILVPVGGGGLISGISAAVKPVRPDIRIIGVQASACPSAFESLRHGGVTHVDARRSLADGISVKQPGELTFRLIRKYAETVVLAEEEQIAAAILMLLERKKILAEGAGAVPLAALLNNSVRPDPDSKVVLVISGGNVDSPVLGRVIRKGLLKKGRIMRVRLYLEDSPGALSKLLTQIAQLRANVLHIVHDRDVKDLPISITYVDLELETRGPAHVDEIRAALKKEGYNIGLESYP</sequence>
<proteinExistence type="inferred from homology"/>
<dbReference type="GO" id="GO:0009097">
    <property type="term" value="P:isoleucine biosynthetic process"/>
    <property type="evidence" value="ECO:0007669"/>
    <property type="project" value="TreeGrafter"/>
</dbReference>
<dbReference type="CDD" id="cd01562">
    <property type="entry name" value="Thr-dehyd"/>
    <property type="match status" value="1"/>
</dbReference>
<evidence type="ECO:0000256" key="3">
    <source>
        <dbReference type="ARBA" id="ARBA00022898"/>
    </source>
</evidence>
<gene>
    <name evidence="7" type="ORF">DENIS_4481</name>
</gene>
<dbReference type="GO" id="GO:0004794">
    <property type="term" value="F:threonine deaminase activity"/>
    <property type="evidence" value="ECO:0007669"/>
    <property type="project" value="InterPro"/>
</dbReference>
<keyword evidence="3" id="KW-0663">Pyridoxal phosphate</keyword>
<reference evidence="8" key="1">
    <citation type="submission" date="2017-11" db="EMBL/GenBank/DDBJ databases">
        <authorList>
            <person name="Watanabe M."/>
            <person name="Kojima H."/>
        </authorList>
    </citation>
    <scope>NUCLEOTIDE SEQUENCE [LARGE SCALE GENOMIC DNA]</scope>
    <source>
        <strain evidence="8">Tokyo 01</strain>
    </source>
</reference>
<comment type="caution">
    <text evidence="7">The sequence shown here is derived from an EMBL/GenBank/DDBJ whole genome shotgun (WGS) entry which is preliminary data.</text>
</comment>
<dbReference type="PROSITE" id="PS51671">
    <property type="entry name" value="ACT"/>
    <property type="match status" value="1"/>
</dbReference>
<dbReference type="NCBIfam" id="TIGR01127">
    <property type="entry name" value="ilvA_1Cterm"/>
    <property type="match status" value="1"/>
</dbReference>
<evidence type="ECO:0000313" key="8">
    <source>
        <dbReference type="Proteomes" id="UP000288096"/>
    </source>
</evidence>
<reference evidence="8" key="2">
    <citation type="submission" date="2019-01" db="EMBL/GenBank/DDBJ databases">
        <title>Genome sequence of Desulfonema ishimotonii strain Tokyo 01.</title>
        <authorList>
            <person name="Fukui M."/>
        </authorList>
    </citation>
    <scope>NUCLEOTIDE SEQUENCE [LARGE SCALE GENOMIC DNA]</scope>
    <source>
        <strain evidence="8">Tokyo 01</strain>
    </source>
</reference>
<dbReference type="RefSeq" id="WP_124330550.1">
    <property type="nucleotide sequence ID" value="NZ_BEXT01000001.1"/>
</dbReference>
<dbReference type="AlphaFoldDB" id="A0A401G2N4"/>
<comment type="cofactor">
    <cofactor evidence="1">
        <name>pyridoxal 5'-phosphate</name>
        <dbReference type="ChEBI" id="CHEBI:597326"/>
    </cofactor>
</comment>
<dbReference type="SUPFAM" id="SSF53686">
    <property type="entry name" value="Tryptophan synthase beta subunit-like PLP-dependent enzymes"/>
    <property type="match status" value="1"/>
</dbReference>
<organism evidence="7 8">
    <name type="scientific">Desulfonema ishimotonii</name>
    <dbReference type="NCBI Taxonomy" id="45657"/>
    <lineage>
        <taxon>Bacteria</taxon>
        <taxon>Pseudomonadati</taxon>
        <taxon>Thermodesulfobacteriota</taxon>
        <taxon>Desulfobacteria</taxon>
        <taxon>Desulfobacterales</taxon>
        <taxon>Desulfococcaceae</taxon>
        <taxon>Desulfonema</taxon>
    </lineage>
</organism>
<evidence type="ECO:0000256" key="2">
    <source>
        <dbReference type="ARBA" id="ARBA00010869"/>
    </source>
</evidence>
<dbReference type="InterPro" id="IPR050147">
    <property type="entry name" value="Ser/Thr_Dehydratase"/>
</dbReference>
<dbReference type="OrthoDB" id="9811476at2"/>
<name>A0A401G2N4_9BACT</name>
<dbReference type="Pfam" id="PF00291">
    <property type="entry name" value="PALP"/>
    <property type="match status" value="1"/>
</dbReference>
<feature type="domain" description="ACT" evidence="6">
    <location>
        <begin position="326"/>
        <end position="403"/>
    </location>
</feature>
<dbReference type="PANTHER" id="PTHR48078:SF6">
    <property type="entry name" value="L-THREONINE DEHYDRATASE CATABOLIC TDCB"/>
    <property type="match status" value="1"/>
</dbReference>
<dbReference type="InterPro" id="IPR036052">
    <property type="entry name" value="TrpB-like_PALP_sf"/>
</dbReference>
<evidence type="ECO:0000313" key="7">
    <source>
        <dbReference type="EMBL" id="GBC63487.1"/>
    </source>
</evidence>
<evidence type="ECO:0000256" key="1">
    <source>
        <dbReference type="ARBA" id="ARBA00001933"/>
    </source>
</evidence>
<dbReference type="Proteomes" id="UP000288096">
    <property type="component" value="Unassembled WGS sequence"/>
</dbReference>
<evidence type="ECO:0000259" key="6">
    <source>
        <dbReference type="PROSITE" id="PS51671"/>
    </source>
</evidence>
<dbReference type="CDD" id="cd04886">
    <property type="entry name" value="ACT_ThrD-II-like"/>
    <property type="match status" value="1"/>
</dbReference>
<protein>
    <submittedName>
        <fullName evidence="7">Threonine ammonia-lyase</fullName>
    </submittedName>
</protein>
<dbReference type="EMBL" id="BEXT01000001">
    <property type="protein sequence ID" value="GBC63487.1"/>
    <property type="molecule type" value="Genomic_DNA"/>
</dbReference>
<dbReference type="Gene3D" id="3.40.50.1100">
    <property type="match status" value="2"/>
</dbReference>
<dbReference type="InterPro" id="IPR005789">
    <property type="entry name" value="Thr_deHydtase_catblc"/>
</dbReference>
<dbReference type="GO" id="GO:0003941">
    <property type="term" value="F:L-serine ammonia-lyase activity"/>
    <property type="evidence" value="ECO:0007669"/>
    <property type="project" value="UniProtKB-EC"/>
</dbReference>
<dbReference type="InterPro" id="IPR044561">
    <property type="entry name" value="ACT_ThrD-II-like"/>
</dbReference>
<dbReference type="GO" id="GO:0006567">
    <property type="term" value="P:L-threonine catabolic process"/>
    <property type="evidence" value="ECO:0007669"/>
    <property type="project" value="InterPro"/>
</dbReference>
<dbReference type="GO" id="GO:0006565">
    <property type="term" value="P:L-serine catabolic process"/>
    <property type="evidence" value="ECO:0007669"/>
    <property type="project" value="TreeGrafter"/>
</dbReference>
<dbReference type="FunFam" id="3.40.50.1100:FF:000007">
    <property type="entry name" value="L-threonine dehydratase catabolic TdcB"/>
    <property type="match status" value="1"/>
</dbReference>
<dbReference type="InterPro" id="IPR001926">
    <property type="entry name" value="TrpB-like_PALP"/>
</dbReference>
<comment type="similarity">
    <text evidence="2">Belongs to the serine/threonine dehydratase family.</text>
</comment>
<evidence type="ECO:0000256" key="5">
    <source>
        <dbReference type="ARBA" id="ARBA00049406"/>
    </source>
</evidence>
<keyword evidence="8" id="KW-1185">Reference proteome</keyword>
<accession>A0A401G2N4</accession>
<keyword evidence="4 7" id="KW-0456">Lyase</keyword>